<reference evidence="2 3" key="1">
    <citation type="submission" date="2020-03" db="EMBL/GenBank/DDBJ databases">
        <title>Draft Genome Sequence of Cudoniella acicularis.</title>
        <authorList>
            <person name="Buettner E."/>
            <person name="Kellner H."/>
        </authorList>
    </citation>
    <scope>NUCLEOTIDE SEQUENCE [LARGE SCALE GENOMIC DNA]</scope>
    <source>
        <strain evidence="2 3">DSM 108380</strain>
    </source>
</reference>
<evidence type="ECO:0000313" key="2">
    <source>
        <dbReference type="EMBL" id="KAF4628419.1"/>
    </source>
</evidence>
<evidence type="ECO:0000313" key="3">
    <source>
        <dbReference type="Proteomes" id="UP000566819"/>
    </source>
</evidence>
<protein>
    <submittedName>
        <fullName evidence="2">Uncharacterized protein</fullName>
    </submittedName>
</protein>
<feature type="region of interest" description="Disordered" evidence="1">
    <location>
        <begin position="56"/>
        <end position="115"/>
    </location>
</feature>
<evidence type="ECO:0000256" key="1">
    <source>
        <dbReference type="SAM" id="MobiDB-lite"/>
    </source>
</evidence>
<accession>A0A8H4RGW1</accession>
<dbReference type="EMBL" id="JAAMPI010000815">
    <property type="protein sequence ID" value="KAF4628419.1"/>
    <property type="molecule type" value="Genomic_DNA"/>
</dbReference>
<keyword evidence="3" id="KW-1185">Reference proteome</keyword>
<feature type="compositionally biased region" description="Basic and acidic residues" evidence="1">
    <location>
        <begin position="57"/>
        <end position="115"/>
    </location>
</feature>
<organism evidence="2 3">
    <name type="scientific">Cudoniella acicularis</name>
    <dbReference type="NCBI Taxonomy" id="354080"/>
    <lineage>
        <taxon>Eukaryota</taxon>
        <taxon>Fungi</taxon>
        <taxon>Dikarya</taxon>
        <taxon>Ascomycota</taxon>
        <taxon>Pezizomycotina</taxon>
        <taxon>Leotiomycetes</taxon>
        <taxon>Helotiales</taxon>
        <taxon>Tricladiaceae</taxon>
        <taxon>Cudoniella</taxon>
    </lineage>
</organism>
<proteinExistence type="predicted"/>
<comment type="caution">
    <text evidence="2">The sequence shown here is derived from an EMBL/GenBank/DDBJ whole genome shotgun (WGS) entry which is preliminary data.</text>
</comment>
<gene>
    <name evidence="2" type="ORF">G7Y89_g9734</name>
</gene>
<sequence>MSHSQMHGRVRAEYPLQMFAEHTFKRLEWDGPPNTHWNTTSLQLTNSPNWSAIAREIGVDEKLPEDWNEKLQEKGDSKDGSADAEEKLQKDQTEKIQEKGDTKDGSTGIEEKEIE</sequence>
<name>A0A8H4RGW1_9HELO</name>
<dbReference type="Proteomes" id="UP000566819">
    <property type="component" value="Unassembled WGS sequence"/>
</dbReference>
<dbReference type="AlphaFoldDB" id="A0A8H4RGW1"/>